<evidence type="ECO:0000313" key="8">
    <source>
        <dbReference type="Proteomes" id="UP000306196"/>
    </source>
</evidence>
<comment type="caution">
    <text evidence="7">The sequence shown here is derived from an EMBL/GenBank/DDBJ whole genome shotgun (WGS) entry which is preliminary data.</text>
</comment>
<dbReference type="RefSeq" id="WP_138087012.1">
    <property type="nucleotide sequence ID" value="NZ_VAUV01000010.1"/>
</dbReference>
<keyword evidence="2 4" id="KW-0479">Metal-binding</keyword>
<feature type="signal peptide" evidence="5">
    <location>
        <begin position="1"/>
        <end position="16"/>
    </location>
</feature>
<keyword evidence="5" id="KW-0732">Signal</keyword>
<evidence type="ECO:0000256" key="3">
    <source>
        <dbReference type="ARBA" id="ARBA00023004"/>
    </source>
</evidence>
<evidence type="ECO:0000259" key="6">
    <source>
        <dbReference type="PROSITE" id="PS51007"/>
    </source>
</evidence>
<dbReference type="InterPro" id="IPR009056">
    <property type="entry name" value="Cyt_c-like_dom"/>
</dbReference>
<dbReference type="Proteomes" id="UP000306196">
    <property type="component" value="Unassembled WGS sequence"/>
</dbReference>
<keyword evidence="3 4" id="KW-0408">Iron</keyword>
<protein>
    <submittedName>
        <fullName evidence="7">DUF1080 domain-containing protein</fullName>
    </submittedName>
</protein>
<dbReference type="PROSITE" id="PS51007">
    <property type="entry name" value="CYTC"/>
    <property type="match status" value="1"/>
</dbReference>
<dbReference type="SUPFAM" id="SSF46626">
    <property type="entry name" value="Cytochrome c"/>
    <property type="match status" value="1"/>
</dbReference>
<dbReference type="Gene3D" id="1.25.10.10">
    <property type="entry name" value="Leucine-rich Repeat Variant"/>
    <property type="match status" value="1"/>
</dbReference>
<gene>
    <name evidence="7" type="ORF">FEM03_14595</name>
</gene>
<name>A0A5R8KCJ1_9BACT</name>
<keyword evidence="8" id="KW-1185">Reference proteome</keyword>
<organism evidence="7 8">
    <name type="scientific">Phragmitibacter flavus</name>
    <dbReference type="NCBI Taxonomy" id="2576071"/>
    <lineage>
        <taxon>Bacteria</taxon>
        <taxon>Pseudomonadati</taxon>
        <taxon>Verrucomicrobiota</taxon>
        <taxon>Verrucomicrobiia</taxon>
        <taxon>Verrucomicrobiales</taxon>
        <taxon>Verrucomicrobiaceae</taxon>
        <taxon>Phragmitibacter</taxon>
    </lineage>
</organism>
<evidence type="ECO:0000256" key="4">
    <source>
        <dbReference type="PROSITE-ProRule" id="PRU00433"/>
    </source>
</evidence>
<evidence type="ECO:0000256" key="5">
    <source>
        <dbReference type="SAM" id="SignalP"/>
    </source>
</evidence>
<evidence type="ECO:0000256" key="2">
    <source>
        <dbReference type="ARBA" id="ARBA00022723"/>
    </source>
</evidence>
<dbReference type="AlphaFoldDB" id="A0A5R8KCJ1"/>
<dbReference type="GO" id="GO:0020037">
    <property type="term" value="F:heme binding"/>
    <property type="evidence" value="ECO:0007669"/>
    <property type="project" value="InterPro"/>
</dbReference>
<dbReference type="SUPFAM" id="SSF52266">
    <property type="entry name" value="SGNH hydrolase"/>
    <property type="match status" value="1"/>
</dbReference>
<dbReference type="Pfam" id="PF00034">
    <property type="entry name" value="Cytochrom_C"/>
    <property type="match status" value="1"/>
</dbReference>
<dbReference type="InterPro" id="IPR036514">
    <property type="entry name" value="SGNH_hydro_sf"/>
</dbReference>
<dbReference type="Gene3D" id="3.40.50.1110">
    <property type="entry name" value="SGNH hydrolase"/>
    <property type="match status" value="1"/>
</dbReference>
<reference evidence="7 8" key="1">
    <citation type="submission" date="2019-05" db="EMBL/GenBank/DDBJ databases">
        <title>Verrucobacter flavum gen. nov., sp. nov. a new member of the family Verrucomicrobiaceae.</title>
        <authorList>
            <person name="Szuroczki S."/>
            <person name="Abbaszade G."/>
            <person name="Szabo A."/>
            <person name="Felfoldi T."/>
            <person name="Schumann P."/>
            <person name="Boka K."/>
            <person name="Keki Z."/>
            <person name="Toumi M."/>
            <person name="Toth E."/>
        </authorList>
    </citation>
    <scope>NUCLEOTIDE SEQUENCE [LARGE SCALE GENOMIC DNA]</scope>
    <source>
        <strain evidence="7 8">MG-N-17</strain>
    </source>
</reference>
<dbReference type="Pfam" id="PF13646">
    <property type="entry name" value="HEAT_2"/>
    <property type="match status" value="1"/>
</dbReference>
<dbReference type="InterPro" id="IPR011989">
    <property type="entry name" value="ARM-like"/>
</dbReference>
<dbReference type="Pfam" id="PF13472">
    <property type="entry name" value="Lipase_GDSL_2"/>
    <property type="match status" value="1"/>
</dbReference>
<dbReference type="InterPro" id="IPR036909">
    <property type="entry name" value="Cyt_c-like_dom_sf"/>
</dbReference>
<evidence type="ECO:0000313" key="7">
    <source>
        <dbReference type="EMBL" id="TLD69957.1"/>
    </source>
</evidence>
<proteinExistence type="predicted"/>
<dbReference type="Pfam" id="PF06439">
    <property type="entry name" value="3keto-disac_hyd"/>
    <property type="match status" value="1"/>
</dbReference>
<dbReference type="Gene3D" id="2.60.120.560">
    <property type="entry name" value="Exo-inulinase, domain 1"/>
    <property type="match status" value="1"/>
</dbReference>
<dbReference type="PANTHER" id="PTHR33546">
    <property type="entry name" value="LARGE, MULTIFUNCTIONAL SECRETED PROTEIN-RELATED"/>
    <property type="match status" value="1"/>
</dbReference>
<keyword evidence="1 4" id="KW-0349">Heme</keyword>
<dbReference type="Gene3D" id="2.120.10.30">
    <property type="entry name" value="TolB, C-terminal domain"/>
    <property type="match status" value="1"/>
</dbReference>
<dbReference type="GO" id="GO:0009055">
    <property type="term" value="F:electron transfer activity"/>
    <property type="evidence" value="ECO:0007669"/>
    <property type="project" value="InterPro"/>
</dbReference>
<dbReference type="InterPro" id="IPR013830">
    <property type="entry name" value="SGNH_hydro"/>
</dbReference>
<dbReference type="InterPro" id="IPR016024">
    <property type="entry name" value="ARM-type_fold"/>
</dbReference>
<dbReference type="SUPFAM" id="SSF48371">
    <property type="entry name" value="ARM repeat"/>
    <property type="match status" value="1"/>
</dbReference>
<sequence length="1208" mass="132464">MRVFLTSLFFSGVALAASAAPVSLFDGKSLDGWEGEKTKVWRVEDGSIVGGSMEGNPQNEFLTTKKEYKNFRLKLEYMLVGTEGFVNGGVQIRSRRTDTPPNEMIGYQADIGAGYTGCLYDESRRKKMLAVADKELIERLEKKGEWNTYEVVAESQRVRIFLNGQRTIDFTEREPGIEQNGLIGLQIHGDCKAVIAFRNISIEELAADMVPEQTEILQRFGDSVVGAPVAGFKDGKFELGDDEVVVMVGQENLVREQKSGELEARLLTGLGAQGVKVRSMAWEGDTVYEQWRDLNFGSWANQLQTVGADVVVVQFGQTESFDGVGRIAEFKSAYHKFLDEVGTVTKKVVLISPMPFEKVSDGNLPDLVKRNADVAAYAKAVGEVAAQRGAVLVDLMSAMPKDGGDGGLTDNGWHLNARGLTVVAEKIAEELGATSSSGDLAKLKAAIVEKNRLWFDCWRPANWSFVYGDRVTQRFGKSGGNEPSLREAFEEHKPMIAKWDARIAGLIKGEDIPVDLEPREYVETENMMTAEREMAGFNVAEGYEVNLFASEELGVAKPVQFAWDEKGRLWVACSPSYPHALPGRKPSDFILVLVDVDGDGKADKSWRFAEGLTMVQGLEFGKGGLYVCDFDRLLHLKDTDGDGKADVTTVVFAGFGIGDTHQLVNSISYGPDGSLWMTQGLHAYSRVETPHGLAVLEKSGVWRMDRRSQRLESFFNGGKAGHNCWGVAFDDFGQVFHKSGDRPHGYWTVPGLAKNAAPEEYHPVGPLFDTSPKTTGLEIIGTKALPEEIQGTALIGGYFGSVVELHRFVDNGSGFKTEQLPKLLRSESDAFRPVDVNVGPDGAMYLADWFNPVIGHYQASYADPRRDRRHGRIWRISAKGYAKVKQPDLASMDAAALLQQMHSPERWTRYQAKRLLFDMDKEAVIKAADEFAKEVKDERVLLETVGVFEAHGAVRSALVERLMKAKDARVRAYGARVAGAWNAELPNALELLKTAARDEHPRVRLEAVIACSYVEKPEAVEVATMVLESPSDRFLDYALAQSVRGSEKIWRKALADGKLTFGGSAKQKTYVSAIAGSGPVQEHPGKVVYDALCLNCHQPGGVGLPGVYPPVAGSEWMVGDKELLIKITLHGLTGPIEVKGTTYGAAVPIPMPPMGLDDQQMADVLSYLRTAEFGNEASAVTVDDVAKVRAATAGRTAMWTVEELNKGK</sequence>
<dbReference type="EMBL" id="VAUV01000010">
    <property type="protein sequence ID" value="TLD69957.1"/>
    <property type="molecule type" value="Genomic_DNA"/>
</dbReference>
<evidence type="ECO:0000256" key="1">
    <source>
        <dbReference type="ARBA" id="ARBA00022617"/>
    </source>
</evidence>
<dbReference type="NCBIfam" id="TIGR02604">
    <property type="entry name" value="Piru_Ver_Nterm"/>
    <property type="match status" value="1"/>
</dbReference>
<accession>A0A5R8KCJ1</accession>
<dbReference type="PANTHER" id="PTHR33546:SF1">
    <property type="entry name" value="LARGE, MULTIFUNCTIONAL SECRETED PROTEIN"/>
    <property type="match status" value="1"/>
</dbReference>
<dbReference type="OrthoDB" id="173949at2"/>
<dbReference type="InterPro" id="IPR055557">
    <property type="entry name" value="DUF7133"/>
</dbReference>
<dbReference type="GO" id="GO:0046872">
    <property type="term" value="F:metal ion binding"/>
    <property type="evidence" value="ECO:0007669"/>
    <property type="project" value="UniProtKB-KW"/>
</dbReference>
<feature type="chain" id="PRO_5024359431" evidence="5">
    <location>
        <begin position="17"/>
        <end position="1208"/>
    </location>
</feature>
<dbReference type="InterPro" id="IPR013428">
    <property type="entry name" value="Membrane-bound_put_N"/>
</dbReference>
<dbReference type="InterPro" id="IPR010496">
    <property type="entry name" value="AL/BT2_dom"/>
</dbReference>
<dbReference type="InterPro" id="IPR011042">
    <property type="entry name" value="6-blade_b-propeller_TolB-like"/>
</dbReference>
<dbReference type="Gene3D" id="1.10.760.10">
    <property type="entry name" value="Cytochrome c-like domain"/>
    <property type="match status" value="1"/>
</dbReference>
<dbReference type="GO" id="GO:0016788">
    <property type="term" value="F:hydrolase activity, acting on ester bonds"/>
    <property type="evidence" value="ECO:0007669"/>
    <property type="project" value="UniProtKB-ARBA"/>
</dbReference>
<feature type="domain" description="Cytochrome c" evidence="6">
    <location>
        <begin position="1080"/>
        <end position="1172"/>
    </location>
</feature>
<dbReference type="Pfam" id="PF23500">
    <property type="entry name" value="DUF7133"/>
    <property type="match status" value="1"/>
</dbReference>
<dbReference type="SUPFAM" id="SSF63829">
    <property type="entry name" value="Calcium-dependent phosphotriesterase"/>
    <property type="match status" value="1"/>
</dbReference>